<comment type="caution">
    <text evidence="4">The sequence shown here is derived from an EMBL/GenBank/DDBJ whole genome shotgun (WGS) entry which is preliminary data.</text>
</comment>
<name>A0ABN2YQE8_9ACTN</name>
<keyword evidence="5" id="KW-1185">Reference proteome</keyword>
<evidence type="ECO:0000256" key="1">
    <source>
        <dbReference type="SAM" id="MobiDB-lite"/>
    </source>
</evidence>
<dbReference type="EMBL" id="BAAANT010000001">
    <property type="protein sequence ID" value="GAA2130767.1"/>
    <property type="molecule type" value="Genomic_DNA"/>
</dbReference>
<feature type="region of interest" description="Disordered" evidence="1">
    <location>
        <begin position="1"/>
        <end position="37"/>
    </location>
</feature>
<feature type="transmembrane region" description="Helical" evidence="2">
    <location>
        <begin position="44"/>
        <end position="62"/>
    </location>
</feature>
<proteinExistence type="predicted"/>
<reference evidence="4 5" key="1">
    <citation type="journal article" date="2019" name="Int. J. Syst. Evol. Microbiol.">
        <title>The Global Catalogue of Microorganisms (GCM) 10K type strain sequencing project: providing services to taxonomists for standard genome sequencing and annotation.</title>
        <authorList>
            <consortium name="The Broad Institute Genomics Platform"/>
            <consortium name="The Broad Institute Genome Sequencing Center for Infectious Disease"/>
            <person name="Wu L."/>
            <person name="Ma J."/>
        </authorList>
    </citation>
    <scope>NUCLEOTIDE SEQUENCE [LARGE SCALE GENOMIC DNA]</scope>
    <source>
        <strain evidence="4 5">JCM 14560</strain>
    </source>
</reference>
<feature type="compositionally biased region" description="Basic and acidic residues" evidence="1">
    <location>
        <begin position="182"/>
        <end position="203"/>
    </location>
</feature>
<organism evidence="4 5">
    <name type="scientific">Kitasatospora kazusensis</name>
    <dbReference type="NCBI Taxonomy" id="407974"/>
    <lineage>
        <taxon>Bacteria</taxon>
        <taxon>Bacillati</taxon>
        <taxon>Actinomycetota</taxon>
        <taxon>Actinomycetes</taxon>
        <taxon>Kitasatosporales</taxon>
        <taxon>Streptomycetaceae</taxon>
        <taxon>Kitasatospora</taxon>
    </lineage>
</organism>
<feature type="transmembrane region" description="Helical" evidence="2">
    <location>
        <begin position="125"/>
        <end position="145"/>
    </location>
</feature>
<dbReference type="InterPro" id="IPR006976">
    <property type="entry name" value="VanZ-like"/>
</dbReference>
<feature type="transmembrane region" description="Helical" evidence="2">
    <location>
        <begin position="95"/>
        <end position="113"/>
    </location>
</feature>
<evidence type="ECO:0000313" key="5">
    <source>
        <dbReference type="Proteomes" id="UP001422759"/>
    </source>
</evidence>
<evidence type="ECO:0000259" key="3">
    <source>
        <dbReference type="Pfam" id="PF04892"/>
    </source>
</evidence>
<feature type="transmembrane region" description="Helical" evidence="2">
    <location>
        <begin position="157"/>
        <end position="178"/>
    </location>
</feature>
<feature type="domain" description="VanZ-like" evidence="3">
    <location>
        <begin position="55"/>
        <end position="171"/>
    </location>
</feature>
<protein>
    <recommendedName>
        <fullName evidence="3">VanZ-like domain-containing protein</fullName>
    </recommendedName>
</protein>
<dbReference type="Proteomes" id="UP001422759">
    <property type="component" value="Unassembled WGS sequence"/>
</dbReference>
<keyword evidence="2" id="KW-0812">Transmembrane</keyword>
<keyword evidence="2" id="KW-1133">Transmembrane helix</keyword>
<evidence type="ECO:0000313" key="4">
    <source>
        <dbReference type="EMBL" id="GAA2130767.1"/>
    </source>
</evidence>
<keyword evidence="2" id="KW-0472">Membrane</keyword>
<evidence type="ECO:0000256" key="2">
    <source>
        <dbReference type="SAM" id="Phobius"/>
    </source>
</evidence>
<accession>A0ABN2YQE8</accession>
<feature type="region of interest" description="Disordered" evidence="1">
    <location>
        <begin position="182"/>
        <end position="219"/>
    </location>
</feature>
<sequence>MRVLPGVQRDGSLTHSVRDTDGPARDSPAGRPTTAPQASHRLRMLGLVALAGQLTVLGWLALRPSAADWTSPANLTPFASVGQAMTLGPLAGLRQLADGLLPLAPLGLLLPLVCGRLRTAWLPSFLRTTGGAALLATALEILKGWAPGHLLNVDDIVLGTLGVACCHLIAVPAARALLLRDRPDRNHPHDGHDGRDTDPRERPTPAATATTTAPAPASVRTLELAASGLGQGHP</sequence>
<dbReference type="Pfam" id="PF04892">
    <property type="entry name" value="VanZ"/>
    <property type="match status" value="1"/>
</dbReference>
<feature type="compositionally biased region" description="Low complexity" evidence="1">
    <location>
        <begin position="204"/>
        <end position="217"/>
    </location>
</feature>
<gene>
    <name evidence="4" type="ORF">GCM10009760_03720</name>
</gene>